<keyword evidence="3" id="KW-1185">Reference proteome</keyword>
<feature type="region of interest" description="Disordered" evidence="1">
    <location>
        <begin position="24"/>
        <end position="58"/>
    </location>
</feature>
<gene>
    <name evidence="2" type="ORF">CEUTPL_LOCUS704</name>
</gene>
<dbReference type="AlphaFoldDB" id="A0A9N9MGR4"/>
<dbReference type="Proteomes" id="UP001152799">
    <property type="component" value="Chromosome 1"/>
</dbReference>
<proteinExistence type="predicted"/>
<dbReference type="EMBL" id="OU892277">
    <property type="protein sequence ID" value="CAG9759968.1"/>
    <property type="molecule type" value="Genomic_DNA"/>
</dbReference>
<organism evidence="2 3">
    <name type="scientific">Ceutorhynchus assimilis</name>
    <name type="common">cabbage seed weevil</name>
    <dbReference type="NCBI Taxonomy" id="467358"/>
    <lineage>
        <taxon>Eukaryota</taxon>
        <taxon>Metazoa</taxon>
        <taxon>Ecdysozoa</taxon>
        <taxon>Arthropoda</taxon>
        <taxon>Hexapoda</taxon>
        <taxon>Insecta</taxon>
        <taxon>Pterygota</taxon>
        <taxon>Neoptera</taxon>
        <taxon>Endopterygota</taxon>
        <taxon>Coleoptera</taxon>
        <taxon>Polyphaga</taxon>
        <taxon>Cucujiformia</taxon>
        <taxon>Curculionidae</taxon>
        <taxon>Ceutorhynchinae</taxon>
        <taxon>Ceutorhynchus</taxon>
    </lineage>
</organism>
<dbReference type="OrthoDB" id="6769177at2759"/>
<evidence type="ECO:0000256" key="1">
    <source>
        <dbReference type="SAM" id="MobiDB-lite"/>
    </source>
</evidence>
<reference evidence="2" key="1">
    <citation type="submission" date="2022-01" db="EMBL/GenBank/DDBJ databases">
        <authorList>
            <person name="King R."/>
        </authorList>
    </citation>
    <scope>NUCLEOTIDE SEQUENCE</scope>
</reference>
<name>A0A9N9MGR4_9CUCU</name>
<evidence type="ECO:0000313" key="3">
    <source>
        <dbReference type="Proteomes" id="UP001152799"/>
    </source>
</evidence>
<evidence type="ECO:0000313" key="2">
    <source>
        <dbReference type="EMBL" id="CAG9759968.1"/>
    </source>
</evidence>
<accession>A0A9N9MGR4</accession>
<protein>
    <submittedName>
        <fullName evidence="2">Uncharacterized protein</fullName>
    </submittedName>
</protein>
<sequence>MIEPVSKPNANAKSIISFDPSGKLDFGSSEETIQPRNVKLDSMRNTDSSGSASDKTKSVVCGTGGCNATQITNNTIETEVLIHVQTKVNLNHDEKKKFMENSSDVPIVVGYKGSNPNRKPFDIGYGNDIPSREYGDYPPYFRPTYTNPPINIGPSFNQRNGFDNYGFSTFRPPIGRNYYGFPGSSTTFAGGFYGSTTHRPLDLHYGYAESPPNLNRPRHYNNNRVELQVPHFEHGYNKHYFREEPPPHNILLDRGNAYNPVEFRPTSWTPSSSWGGRNYKFEFSDHRRNYGNPSNENQLPGQLVHHDNHGVDCSCRNSNAAIPHQDLNIYAASSLNPRIAVPDKKITIDNKLAPLN</sequence>